<organism evidence="2 3">
    <name type="scientific">Dreissena polymorpha</name>
    <name type="common">Zebra mussel</name>
    <name type="synonym">Mytilus polymorpha</name>
    <dbReference type="NCBI Taxonomy" id="45954"/>
    <lineage>
        <taxon>Eukaryota</taxon>
        <taxon>Metazoa</taxon>
        <taxon>Spiralia</taxon>
        <taxon>Lophotrochozoa</taxon>
        <taxon>Mollusca</taxon>
        <taxon>Bivalvia</taxon>
        <taxon>Autobranchia</taxon>
        <taxon>Heteroconchia</taxon>
        <taxon>Euheterodonta</taxon>
        <taxon>Imparidentia</taxon>
        <taxon>Neoheterodontei</taxon>
        <taxon>Myida</taxon>
        <taxon>Dreissenoidea</taxon>
        <taxon>Dreissenidae</taxon>
        <taxon>Dreissena</taxon>
    </lineage>
</organism>
<evidence type="ECO:0000313" key="2">
    <source>
        <dbReference type="EMBL" id="KAH3894968.1"/>
    </source>
</evidence>
<keyword evidence="3" id="KW-1185">Reference proteome</keyword>
<accession>A0A9D4NHV4</accession>
<proteinExistence type="predicted"/>
<name>A0A9D4NHV4_DREPO</name>
<feature type="region of interest" description="Disordered" evidence="1">
    <location>
        <begin position="42"/>
        <end position="62"/>
    </location>
</feature>
<feature type="compositionally biased region" description="Low complexity" evidence="1">
    <location>
        <begin position="51"/>
        <end position="62"/>
    </location>
</feature>
<protein>
    <submittedName>
        <fullName evidence="2">Uncharacterized protein</fullName>
    </submittedName>
</protein>
<dbReference type="AlphaFoldDB" id="A0A9D4NHV4"/>
<gene>
    <name evidence="2" type="ORF">DPMN_019128</name>
</gene>
<dbReference type="Proteomes" id="UP000828390">
    <property type="component" value="Unassembled WGS sequence"/>
</dbReference>
<evidence type="ECO:0000256" key="1">
    <source>
        <dbReference type="SAM" id="MobiDB-lite"/>
    </source>
</evidence>
<reference evidence="2" key="2">
    <citation type="submission" date="2020-11" db="EMBL/GenBank/DDBJ databases">
        <authorList>
            <person name="McCartney M.A."/>
            <person name="Auch B."/>
            <person name="Kono T."/>
            <person name="Mallez S."/>
            <person name="Becker A."/>
            <person name="Gohl D.M."/>
            <person name="Silverstein K.A.T."/>
            <person name="Koren S."/>
            <person name="Bechman K.B."/>
            <person name="Herman A."/>
            <person name="Abrahante J.E."/>
            <person name="Garbe J."/>
        </authorList>
    </citation>
    <scope>NUCLEOTIDE SEQUENCE</scope>
    <source>
        <strain evidence="2">Duluth1</strain>
        <tissue evidence="2">Whole animal</tissue>
    </source>
</reference>
<sequence>MSNGDCISMDKMSMKKAPFLENFTKLMNSLFVSNVTLKSNRKWDSRPNANQYQSGLQQQPQPWGQVHDETMVSIISEHLNITATVEQHDLQGWDGD</sequence>
<dbReference type="EMBL" id="JAIWYP010000001">
    <property type="protein sequence ID" value="KAH3894968.1"/>
    <property type="molecule type" value="Genomic_DNA"/>
</dbReference>
<comment type="caution">
    <text evidence="2">The sequence shown here is derived from an EMBL/GenBank/DDBJ whole genome shotgun (WGS) entry which is preliminary data.</text>
</comment>
<evidence type="ECO:0000313" key="3">
    <source>
        <dbReference type="Proteomes" id="UP000828390"/>
    </source>
</evidence>
<reference evidence="2" key="1">
    <citation type="journal article" date="2019" name="bioRxiv">
        <title>The Genome of the Zebra Mussel, Dreissena polymorpha: A Resource for Invasive Species Research.</title>
        <authorList>
            <person name="McCartney M.A."/>
            <person name="Auch B."/>
            <person name="Kono T."/>
            <person name="Mallez S."/>
            <person name="Zhang Y."/>
            <person name="Obille A."/>
            <person name="Becker A."/>
            <person name="Abrahante J.E."/>
            <person name="Garbe J."/>
            <person name="Badalamenti J.P."/>
            <person name="Herman A."/>
            <person name="Mangelson H."/>
            <person name="Liachko I."/>
            <person name="Sullivan S."/>
            <person name="Sone E.D."/>
            <person name="Koren S."/>
            <person name="Silverstein K.A.T."/>
            <person name="Beckman K.B."/>
            <person name="Gohl D.M."/>
        </authorList>
    </citation>
    <scope>NUCLEOTIDE SEQUENCE</scope>
    <source>
        <strain evidence="2">Duluth1</strain>
        <tissue evidence="2">Whole animal</tissue>
    </source>
</reference>